<sequence>MRVLRAGTLDVIDYEEPPSQVASDYAILSHTWQDDEVLYEDVLSGRVATKQGYSKIYHACKQALADDLPYLWADTCCIDKRSSAELQETINSMYRWYSLAKVCYVYLADVAAGSGWEDQLASSRWFTRAWTLQELLAPRDVHFFDQNWILLGHLKDLVKQVSSITGIDVRLLTHKRGLHTYSIAQRMSWAAKRKATRIEDIAYSLLGIFDVNITMLYGEGPKAFRRLQEEIMRNSTDHSLFAWQPDDNQNGHPRGVLARSPAEYQHCGRLGPTNKPYYALELDHLPRLLKPRNYRIDPALFGSHARDVYLVRGLRALSLEEFKDLAPRLKTAKVALLSGDDFRTMDLLAPGQPWMTPAAKYTRG</sequence>
<reference evidence="3" key="1">
    <citation type="submission" date="2023-07" db="EMBL/GenBank/DDBJ databases">
        <title>Black Yeasts Isolated from many extreme environments.</title>
        <authorList>
            <person name="Coleine C."/>
            <person name="Stajich J.E."/>
            <person name="Selbmann L."/>
        </authorList>
    </citation>
    <scope>NUCLEOTIDE SEQUENCE</scope>
    <source>
        <strain evidence="3">CCFEE 5485</strain>
    </source>
</reference>
<dbReference type="InterPro" id="IPR058525">
    <property type="entry name" value="DUF8212"/>
</dbReference>
<dbReference type="PANTHER" id="PTHR10622:SF10">
    <property type="entry name" value="HET DOMAIN-CONTAINING PROTEIN"/>
    <property type="match status" value="1"/>
</dbReference>
<organism evidence="3 4">
    <name type="scientific">Recurvomyces mirabilis</name>
    <dbReference type="NCBI Taxonomy" id="574656"/>
    <lineage>
        <taxon>Eukaryota</taxon>
        <taxon>Fungi</taxon>
        <taxon>Dikarya</taxon>
        <taxon>Ascomycota</taxon>
        <taxon>Pezizomycotina</taxon>
        <taxon>Dothideomycetes</taxon>
        <taxon>Dothideomycetidae</taxon>
        <taxon>Mycosphaerellales</taxon>
        <taxon>Teratosphaeriaceae</taxon>
        <taxon>Recurvomyces</taxon>
    </lineage>
</organism>
<name>A0AAE0WF63_9PEZI</name>
<dbReference type="AlphaFoldDB" id="A0AAE0WF63"/>
<accession>A0AAE0WF63</accession>
<protein>
    <recommendedName>
        <fullName evidence="5">Heterokaryon incompatibility domain-containing protein</fullName>
    </recommendedName>
</protein>
<dbReference type="Proteomes" id="UP001274830">
    <property type="component" value="Unassembled WGS sequence"/>
</dbReference>
<dbReference type="EMBL" id="JAUTXT010000066">
    <property type="protein sequence ID" value="KAK3669966.1"/>
    <property type="molecule type" value="Genomic_DNA"/>
</dbReference>
<evidence type="ECO:0008006" key="5">
    <source>
        <dbReference type="Google" id="ProtNLM"/>
    </source>
</evidence>
<dbReference type="PANTHER" id="PTHR10622">
    <property type="entry name" value="HET DOMAIN-CONTAINING PROTEIN"/>
    <property type="match status" value="1"/>
</dbReference>
<keyword evidence="4" id="KW-1185">Reference proteome</keyword>
<dbReference type="InterPro" id="IPR010730">
    <property type="entry name" value="HET"/>
</dbReference>
<evidence type="ECO:0000259" key="1">
    <source>
        <dbReference type="Pfam" id="PF06985"/>
    </source>
</evidence>
<feature type="domain" description="DUF8212" evidence="2">
    <location>
        <begin position="222"/>
        <end position="245"/>
    </location>
</feature>
<dbReference type="Pfam" id="PF06985">
    <property type="entry name" value="HET"/>
    <property type="match status" value="1"/>
</dbReference>
<dbReference type="Pfam" id="PF26640">
    <property type="entry name" value="DUF8212"/>
    <property type="match status" value="1"/>
</dbReference>
<evidence type="ECO:0000313" key="3">
    <source>
        <dbReference type="EMBL" id="KAK3669966.1"/>
    </source>
</evidence>
<evidence type="ECO:0000313" key="4">
    <source>
        <dbReference type="Proteomes" id="UP001274830"/>
    </source>
</evidence>
<proteinExistence type="predicted"/>
<comment type="caution">
    <text evidence="3">The sequence shown here is derived from an EMBL/GenBank/DDBJ whole genome shotgun (WGS) entry which is preliminary data.</text>
</comment>
<evidence type="ECO:0000259" key="2">
    <source>
        <dbReference type="Pfam" id="PF26640"/>
    </source>
</evidence>
<gene>
    <name evidence="3" type="ORF">LTR78_010138</name>
</gene>
<feature type="domain" description="Heterokaryon incompatibility" evidence="1">
    <location>
        <begin position="25"/>
        <end position="112"/>
    </location>
</feature>